<dbReference type="EMBL" id="JBHSEH010000004">
    <property type="protein sequence ID" value="MFC4425153.1"/>
    <property type="molecule type" value="Genomic_DNA"/>
</dbReference>
<organism evidence="3 4">
    <name type="scientific">Deinococcus navajonensis</name>
    <dbReference type="NCBI Taxonomy" id="309884"/>
    <lineage>
        <taxon>Bacteria</taxon>
        <taxon>Thermotogati</taxon>
        <taxon>Deinococcota</taxon>
        <taxon>Deinococci</taxon>
        <taxon>Deinococcales</taxon>
        <taxon>Deinococcaceae</taxon>
        <taxon>Deinococcus</taxon>
    </lineage>
</organism>
<proteinExistence type="predicted"/>
<feature type="region of interest" description="Disordered" evidence="1">
    <location>
        <begin position="87"/>
        <end position="107"/>
    </location>
</feature>
<reference evidence="4" key="1">
    <citation type="journal article" date="2019" name="Int. J. Syst. Evol. Microbiol.">
        <title>The Global Catalogue of Microorganisms (GCM) 10K type strain sequencing project: providing services to taxonomists for standard genome sequencing and annotation.</title>
        <authorList>
            <consortium name="The Broad Institute Genomics Platform"/>
            <consortium name="The Broad Institute Genome Sequencing Center for Infectious Disease"/>
            <person name="Wu L."/>
            <person name="Ma J."/>
        </authorList>
    </citation>
    <scope>NUCLEOTIDE SEQUENCE [LARGE SCALE GENOMIC DNA]</scope>
    <source>
        <strain evidence="4">CCUG 56029</strain>
    </source>
</reference>
<keyword evidence="4" id="KW-1185">Reference proteome</keyword>
<feature type="compositionally biased region" description="Basic and acidic residues" evidence="1">
    <location>
        <begin position="93"/>
        <end position="107"/>
    </location>
</feature>
<keyword evidence="2" id="KW-0472">Membrane</keyword>
<name>A0ABV8XK41_9DEIO</name>
<keyword evidence="2" id="KW-1133">Transmembrane helix</keyword>
<protein>
    <submittedName>
        <fullName evidence="3">DUF6766 family protein</fullName>
    </submittedName>
</protein>
<dbReference type="RefSeq" id="WP_380036239.1">
    <property type="nucleotide sequence ID" value="NZ_JBHSEH010000004.1"/>
</dbReference>
<sequence length="210" mass="24095">MKQYWTNNALSIVLLSLFVLIWLVQAISGWGVHNEELEQLKQHTLGFGEYLRSAHFWSSTAENWESEFLQMAAYVVMTVYLRQRGSAESNPYPEDKTPEDKEKDRQDDAVQGFWKRNSLTVVLAGLFVTSLLVHLWNSLREYNLEQLAEGQNALTLGQFLKKPEFWFESSQNWQSEFLAVAAIVILTIFLRQIGSSQSKAVTDPNDKTGD</sequence>
<evidence type="ECO:0000313" key="4">
    <source>
        <dbReference type="Proteomes" id="UP001595998"/>
    </source>
</evidence>
<accession>A0ABV8XK41</accession>
<dbReference type="Proteomes" id="UP001595998">
    <property type="component" value="Unassembled WGS sequence"/>
</dbReference>
<dbReference type="InterPro" id="IPR046657">
    <property type="entry name" value="DUF6766"/>
</dbReference>
<gene>
    <name evidence="3" type="ORF">ACFOZ9_02940</name>
</gene>
<keyword evidence="2" id="KW-0812">Transmembrane</keyword>
<evidence type="ECO:0000313" key="3">
    <source>
        <dbReference type="EMBL" id="MFC4425153.1"/>
    </source>
</evidence>
<comment type="caution">
    <text evidence="3">The sequence shown here is derived from an EMBL/GenBank/DDBJ whole genome shotgun (WGS) entry which is preliminary data.</text>
</comment>
<feature type="transmembrane region" description="Helical" evidence="2">
    <location>
        <begin position="119"/>
        <end position="136"/>
    </location>
</feature>
<evidence type="ECO:0000256" key="2">
    <source>
        <dbReference type="SAM" id="Phobius"/>
    </source>
</evidence>
<evidence type="ECO:0000256" key="1">
    <source>
        <dbReference type="SAM" id="MobiDB-lite"/>
    </source>
</evidence>
<feature type="transmembrane region" description="Helical" evidence="2">
    <location>
        <begin position="173"/>
        <end position="190"/>
    </location>
</feature>
<dbReference type="Pfam" id="PF20554">
    <property type="entry name" value="DUF6766"/>
    <property type="match status" value="1"/>
</dbReference>